<keyword evidence="1 5" id="KW-0132">Cell division</keyword>
<dbReference type="STRING" id="1218492.JG30_09620"/>
<comment type="subcellular location">
    <subcellularLocation>
        <location evidence="5">Cytoplasm</location>
    </subcellularLocation>
    <text evidence="5">Localizes to the division site, in a FtsZ-dependent manner.</text>
</comment>
<dbReference type="HOGENOM" id="CLU_078499_4_1_9"/>
<dbReference type="PANTHER" id="PTHR35798:SF1">
    <property type="entry name" value="CELL DIVISION PROTEIN SEPF"/>
    <property type="match status" value="1"/>
</dbReference>
<comment type="caution">
    <text evidence="6">The sequence shown here is derived from an EMBL/GenBank/DDBJ whole genome shotgun (WGS) entry which is preliminary data.</text>
</comment>
<keyword evidence="2 5" id="KW-0717">Septation</keyword>
<evidence type="ECO:0000313" key="7">
    <source>
        <dbReference type="Proteomes" id="UP000033558"/>
    </source>
</evidence>
<comment type="similarity">
    <text evidence="5">Belongs to the SepF family.</text>
</comment>
<gene>
    <name evidence="5 6" type="primary">sepF</name>
    <name evidence="6" type="ORF">JG30_09620</name>
</gene>
<dbReference type="PATRIC" id="fig|1218492.5.peg.1103"/>
<evidence type="ECO:0000313" key="6">
    <source>
        <dbReference type="EMBL" id="KJY61908.1"/>
    </source>
</evidence>
<dbReference type="GO" id="GO:0000917">
    <property type="term" value="P:division septum assembly"/>
    <property type="evidence" value="ECO:0007669"/>
    <property type="project" value="UniProtKB-KW"/>
</dbReference>
<name>A0A0F4LU56_9LACO</name>
<dbReference type="PANTHER" id="PTHR35798">
    <property type="entry name" value="CELL DIVISION PROTEIN SEPF"/>
    <property type="match status" value="1"/>
</dbReference>
<dbReference type="GO" id="GO:0043093">
    <property type="term" value="P:FtsZ-dependent cytokinesis"/>
    <property type="evidence" value="ECO:0007669"/>
    <property type="project" value="UniProtKB-UniRule"/>
</dbReference>
<keyword evidence="3 5" id="KW-0131">Cell cycle</keyword>
<dbReference type="OrthoDB" id="9815206at2"/>
<protein>
    <recommendedName>
        <fullName evidence="5">Cell division protein SepF</fullName>
    </recommendedName>
</protein>
<keyword evidence="7" id="KW-1185">Reference proteome</keyword>
<organism evidence="6 7">
    <name type="scientific">Bombilactobacillus mellifer</name>
    <dbReference type="NCBI Taxonomy" id="1218492"/>
    <lineage>
        <taxon>Bacteria</taxon>
        <taxon>Bacillati</taxon>
        <taxon>Bacillota</taxon>
        <taxon>Bacilli</taxon>
        <taxon>Lactobacillales</taxon>
        <taxon>Lactobacillaceae</taxon>
        <taxon>Bombilactobacillus</taxon>
    </lineage>
</organism>
<evidence type="ECO:0000256" key="2">
    <source>
        <dbReference type="ARBA" id="ARBA00023210"/>
    </source>
</evidence>
<comment type="function">
    <text evidence="4 5">Cell division protein that is part of the divisome complex and is recruited early to the Z-ring. Probably stimulates Z-ring formation, perhaps through the cross-linking of FtsZ protofilaments. Its function overlaps with FtsA.</text>
</comment>
<reference evidence="6 7" key="1">
    <citation type="submission" date="2015-01" db="EMBL/GenBank/DDBJ databases">
        <title>Comparative genomics of the lactic acid bacteria isolated from the honey bee gut.</title>
        <authorList>
            <person name="Ellegaard K.M."/>
            <person name="Tamarit D."/>
            <person name="Javelind E."/>
            <person name="Olofsson T."/>
            <person name="Andersson S.G."/>
            <person name="Vasquez A."/>
        </authorList>
    </citation>
    <scope>NUCLEOTIDE SEQUENCE [LARGE SCALE GENOMIC DNA]</scope>
    <source>
        <strain evidence="6 7">Bin4</strain>
    </source>
</reference>
<dbReference type="Gene3D" id="3.30.110.150">
    <property type="entry name" value="SepF-like protein"/>
    <property type="match status" value="1"/>
</dbReference>
<evidence type="ECO:0000256" key="5">
    <source>
        <dbReference type="HAMAP-Rule" id="MF_01197"/>
    </source>
</evidence>
<proteinExistence type="inferred from homology"/>
<dbReference type="EMBL" id="JXJQ01000008">
    <property type="protein sequence ID" value="KJY61908.1"/>
    <property type="molecule type" value="Genomic_DNA"/>
</dbReference>
<comment type="subunit">
    <text evidence="5">Homodimer. Interacts with FtsZ.</text>
</comment>
<evidence type="ECO:0000256" key="4">
    <source>
        <dbReference type="ARBA" id="ARBA00044936"/>
    </source>
</evidence>
<dbReference type="InterPro" id="IPR038594">
    <property type="entry name" value="SepF-like_sf"/>
</dbReference>
<evidence type="ECO:0000256" key="3">
    <source>
        <dbReference type="ARBA" id="ARBA00023306"/>
    </source>
</evidence>
<dbReference type="Proteomes" id="UP000033558">
    <property type="component" value="Unassembled WGS sequence"/>
</dbReference>
<dbReference type="InterPro" id="IPR023052">
    <property type="entry name" value="Cell_div_SepF"/>
</dbReference>
<dbReference type="HAMAP" id="MF_01197">
    <property type="entry name" value="SepF"/>
    <property type="match status" value="1"/>
</dbReference>
<evidence type="ECO:0000256" key="1">
    <source>
        <dbReference type="ARBA" id="ARBA00022618"/>
    </source>
</evidence>
<dbReference type="Pfam" id="PF04472">
    <property type="entry name" value="SepF"/>
    <property type="match status" value="1"/>
</dbReference>
<dbReference type="GO" id="GO:0005737">
    <property type="term" value="C:cytoplasm"/>
    <property type="evidence" value="ECO:0007669"/>
    <property type="project" value="UniProtKB-SubCell"/>
</dbReference>
<accession>A0A0F4LU56</accession>
<sequence>MAFEKLANWFGMSSDPTSDENAAIPEEPTITTATDRKNNVLSMNPEASRHGIIRVLEPRGYADAKDIAKDLLNDRAVLINLKKVNENQMCRITDFLTGTVYAINGDLVRVDQNIFLYTPANFEIDSTTSSFSE</sequence>
<dbReference type="InterPro" id="IPR007561">
    <property type="entry name" value="Cell_div_SepF/SepF-rel"/>
</dbReference>
<keyword evidence="5" id="KW-0963">Cytoplasm</keyword>
<dbReference type="RefSeq" id="WP_046316652.1">
    <property type="nucleotide sequence ID" value="NZ_JAMBJK010000001.1"/>
</dbReference>
<dbReference type="AlphaFoldDB" id="A0A0F4LU56"/>